<dbReference type="InterPro" id="IPR011990">
    <property type="entry name" value="TPR-like_helical_dom_sf"/>
</dbReference>
<evidence type="ECO:0000313" key="1">
    <source>
        <dbReference type="EMBL" id="GAA4786139.1"/>
    </source>
</evidence>
<reference evidence="2" key="1">
    <citation type="journal article" date="2019" name="Int. J. Syst. Evol. Microbiol.">
        <title>The Global Catalogue of Microorganisms (GCM) 10K type strain sequencing project: providing services to taxonomists for standard genome sequencing and annotation.</title>
        <authorList>
            <consortium name="The Broad Institute Genomics Platform"/>
            <consortium name="The Broad Institute Genome Sequencing Center for Infectious Disease"/>
            <person name="Wu L."/>
            <person name="Ma J."/>
        </authorList>
    </citation>
    <scope>NUCLEOTIDE SEQUENCE [LARGE SCALE GENOMIC DNA]</scope>
    <source>
        <strain evidence="2">JCM 18204</strain>
    </source>
</reference>
<sequence>MKTLYAFVGHSFTQDDHQVIEKFLKYFSAIRELNPHFNWEHAEHPEASAIDDKVLRLFEGKNVFIGICTRKELVVSPSALKDGKFIFSGHRYAKDQDYVWKTSDWIIQEIGLAVGRGLHVILLVEDGVRSPGGIQGSLEYIPFNRSRPEESFERLLQMVAALSSAIPEGMDALAGSSAPASVENEGGVSNWFLPDHTWSIDQYEIAFMHYTAIDDIEKAASIEKAFYESAGSTPSEKEAWPAFAEYMKIQFGRAGRIEKIASMARQSLESPAILKYLALSYKALGEDLKAAEIFVEASSCESVPKVKIELLVEAVSSAAEKDPAFAENVLVTVREIAARDVSLRSAALSAEKYFSKARKENGFFFASMEQLLEHSPDDHSMRFDLAYAYSDAGMADMALFHYLRIPYKDRSEVAWNNLGVAYENQKLPISSITAYKKSKAMGGTLAASNMAYRLLRSGFLDEARDICESALGVKDHHKNVDAALSQVKDSIEKERDAERGIITSAQEVSGFYRRMGEALVSDDAPNPEGAWMLDGAEFVINIDGVKFTARGSILESPSSVRLRSVFATDEKPEPYDVKIDGTIRGRAVYGTYEKKRRSSGNSLVTILGGDEKEAVILFFSNDPSRIEIMRGGGDKRKVSMIRRLDKLSSSSSIM</sequence>
<evidence type="ECO:0008006" key="3">
    <source>
        <dbReference type="Google" id="ProtNLM"/>
    </source>
</evidence>
<dbReference type="Gene3D" id="1.25.40.10">
    <property type="entry name" value="Tetratricopeptide repeat domain"/>
    <property type="match status" value="1"/>
</dbReference>
<dbReference type="SUPFAM" id="SSF48452">
    <property type="entry name" value="TPR-like"/>
    <property type="match status" value="1"/>
</dbReference>
<dbReference type="RefSeq" id="WP_345302066.1">
    <property type="nucleotide sequence ID" value="NZ_BAABJE010000002.1"/>
</dbReference>
<dbReference type="EMBL" id="BAABJE010000002">
    <property type="protein sequence ID" value="GAA4786139.1"/>
    <property type="molecule type" value="Genomic_DNA"/>
</dbReference>
<organism evidence="1 2">
    <name type="scientific">Lysobacter hankyongensis</name>
    <dbReference type="NCBI Taxonomy" id="1176535"/>
    <lineage>
        <taxon>Bacteria</taxon>
        <taxon>Pseudomonadati</taxon>
        <taxon>Pseudomonadota</taxon>
        <taxon>Gammaproteobacteria</taxon>
        <taxon>Lysobacterales</taxon>
        <taxon>Lysobacteraceae</taxon>
        <taxon>Lysobacter</taxon>
    </lineage>
</organism>
<protein>
    <recommendedName>
        <fullName evidence="3">Tetratricopeptide repeat protein</fullName>
    </recommendedName>
</protein>
<evidence type="ECO:0000313" key="2">
    <source>
        <dbReference type="Proteomes" id="UP001499959"/>
    </source>
</evidence>
<accession>A0ABP9ATU0</accession>
<dbReference type="Proteomes" id="UP001499959">
    <property type="component" value="Unassembled WGS sequence"/>
</dbReference>
<comment type="caution">
    <text evidence="1">The sequence shown here is derived from an EMBL/GenBank/DDBJ whole genome shotgun (WGS) entry which is preliminary data.</text>
</comment>
<name>A0ABP9ATU0_9GAMM</name>
<gene>
    <name evidence="1" type="ORF">GCM10023307_08580</name>
</gene>
<proteinExistence type="predicted"/>
<keyword evidence="2" id="KW-1185">Reference proteome</keyword>